<dbReference type="InterPro" id="IPR051403">
    <property type="entry name" value="NosZ/Cyto_c_oxidase_sub2"/>
</dbReference>
<reference evidence="5 6" key="1">
    <citation type="journal article" date="2015" name="Nature">
        <title>rRNA introns, odd ribosomes, and small enigmatic genomes across a large radiation of phyla.</title>
        <authorList>
            <person name="Brown C.T."/>
            <person name="Hug L.A."/>
            <person name="Thomas B.C."/>
            <person name="Sharon I."/>
            <person name="Castelle C.J."/>
            <person name="Singh A."/>
            <person name="Wilkins M.J."/>
            <person name="Williams K.H."/>
            <person name="Banfield J.F."/>
        </authorList>
    </citation>
    <scope>NUCLEOTIDE SEQUENCE [LARGE SCALE GENOMIC DNA]</scope>
</reference>
<dbReference type="InterPro" id="IPR028096">
    <property type="entry name" value="EfeO_Cupredoxin"/>
</dbReference>
<comment type="caution">
    <text evidence="5">The sequence shown here is derived from an EMBL/GenBank/DDBJ whole genome shotgun (WGS) entry which is preliminary data.</text>
</comment>
<evidence type="ECO:0000256" key="3">
    <source>
        <dbReference type="ARBA" id="ARBA00023008"/>
    </source>
</evidence>
<sequence length="133" mass="14819">MNKILLLSIIGAIFILAGVGYKLFIAPSKPIPIEPPKTVEVSMIIHANTWKFVPNVIEVNEGDRVIAHIMNEDDYDHGFGIDAFGVNKRLWPKQVTTVEFTASPTGEYTFYCSVPCGEGHYEQTGKIIVNPRK</sequence>
<protein>
    <submittedName>
        <fullName evidence="5">Nitrous-oxide reductase</fullName>
        <ecNumber evidence="5">1.7.2.4</ecNumber>
    </submittedName>
</protein>
<gene>
    <name evidence="5" type="ORF">UX33_C0034G0005</name>
</gene>
<dbReference type="GO" id="GO:0016020">
    <property type="term" value="C:membrane"/>
    <property type="evidence" value="ECO:0007669"/>
    <property type="project" value="InterPro"/>
</dbReference>
<evidence type="ECO:0000256" key="2">
    <source>
        <dbReference type="ARBA" id="ARBA00022723"/>
    </source>
</evidence>
<evidence type="ECO:0000313" key="5">
    <source>
        <dbReference type="EMBL" id="KKU20904.1"/>
    </source>
</evidence>
<dbReference type="PANTHER" id="PTHR42838">
    <property type="entry name" value="CYTOCHROME C OXIDASE SUBUNIT II"/>
    <property type="match status" value="1"/>
</dbReference>
<dbReference type="EC" id="1.7.2.4" evidence="5"/>
<dbReference type="GO" id="GO:0030313">
    <property type="term" value="C:cell envelope"/>
    <property type="evidence" value="ECO:0007669"/>
    <property type="project" value="UniProtKB-SubCell"/>
</dbReference>
<evidence type="ECO:0000256" key="1">
    <source>
        <dbReference type="ARBA" id="ARBA00004196"/>
    </source>
</evidence>
<dbReference type="SUPFAM" id="SSF49503">
    <property type="entry name" value="Cupredoxins"/>
    <property type="match status" value="1"/>
</dbReference>
<keyword evidence="5" id="KW-0560">Oxidoreductase</keyword>
<feature type="domain" description="Cytochrome oxidase subunit II copper A binding" evidence="4">
    <location>
        <begin position="36"/>
        <end position="133"/>
    </location>
</feature>
<dbReference type="InterPro" id="IPR002429">
    <property type="entry name" value="CcO_II-like_C"/>
</dbReference>
<dbReference type="PROSITE" id="PS50857">
    <property type="entry name" value="COX2_CUA"/>
    <property type="match status" value="1"/>
</dbReference>
<evidence type="ECO:0000313" key="6">
    <source>
        <dbReference type="Proteomes" id="UP000034569"/>
    </source>
</evidence>
<dbReference type="InterPro" id="IPR008972">
    <property type="entry name" value="Cupredoxin"/>
</dbReference>
<name>A0A0G1NJY0_9BACT</name>
<keyword evidence="2" id="KW-0479">Metal-binding</keyword>
<dbReference type="PANTHER" id="PTHR42838:SF2">
    <property type="entry name" value="NITROUS-OXIDE REDUCTASE"/>
    <property type="match status" value="1"/>
</dbReference>
<dbReference type="Pfam" id="PF13473">
    <property type="entry name" value="Cupredoxin_1"/>
    <property type="match status" value="1"/>
</dbReference>
<organism evidence="5 6">
    <name type="scientific">Candidatus Azambacteria bacterium GW2011_GWC1_46_13</name>
    <dbReference type="NCBI Taxonomy" id="1618619"/>
    <lineage>
        <taxon>Bacteria</taxon>
        <taxon>Candidatus Azamiibacteriota</taxon>
    </lineage>
</organism>
<accession>A0A0G1NJY0</accession>
<dbReference type="Proteomes" id="UP000034569">
    <property type="component" value="Unassembled WGS sequence"/>
</dbReference>
<evidence type="ECO:0000259" key="4">
    <source>
        <dbReference type="PROSITE" id="PS50857"/>
    </source>
</evidence>
<dbReference type="Gene3D" id="2.60.40.420">
    <property type="entry name" value="Cupredoxins - blue copper proteins"/>
    <property type="match status" value="1"/>
</dbReference>
<dbReference type="AlphaFoldDB" id="A0A0G1NJY0"/>
<dbReference type="PATRIC" id="fig|1618619.3.peg.557"/>
<comment type="subcellular location">
    <subcellularLocation>
        <location evidence="1">Cell envelope</location>
    </subcellularLocation>
</comment>
<keyword evidence="3" id="KW-0186">Copper</keyword>
<dbReference type="GO" id="GO:0005507">
    <property type="term" value="F:copper ion binding"/>
    <property type="evidence" value="ECO:0007669"/>
    <property type="project" value="InterPro"/>
</dbReference>
<dbReference type="EMBL" id="LCLU01000034">
    <property type="protein sequence ID" value="KKU20904.1"/>
    <property type="molecule type" value="Genomic_DNA"/>
</dbReference>
<dbReference type="GO" id="GO:0004129">
    <property type="term" value="F:cytochrome-c oxidase activity"/>
    <property type="evidence" value="ECO:0007669"/>
    <property type="project" value="InterPro"/>
</dbReference>
<proteinExistence type="predicted"/>
<dbReference type="GO" id="GO:0050304">
    <property type="term" value="F:nitrous-oxide reductase activity"/>
    <property type="evidence" value="ECO:0007669"/>
    <property type="project" value="UniProtKB-EC"/>
</dbReference>